<dbReference type="Proteomes" id="UP001610446">
    <property type="component" value="Unassembled WGS sequence"/>
</dbReference>
<name>A0ABR4JHG7_9EURO</name>
<accession>A0ABR4JHG7</accession>
<evidence type="ECO:0000256" key="6">
    <source>
        <dbReference type="SAM" id="Phobius"/>
    </source>
</evidence>
<feature type="transmembrane region" description="Helical" evidence="6">
    <location>
        <begin position="962"/>
        <end position="983"/>
    </location>
</feature>
<dbReference type="Pfam" id="PF01544">
    <property type="entry name" value="CorA"/>
    <property type="match status" value="1"/>
</dbReference>
<evidence type="ECO:0000256" key="2">
    <source>
        <dbReference type="ARBA" id="ARBA00022692"/>
    </source>
</evidence>
<feature type="transmembrane region" description="Helical" evidence="6">
    <location>
        <begin position="925"/>
        <end position="942"/>
    </location>
</feature>
<dbReference type="InterPro" id="IPR002523">
    <property type="entry name" value="MgTranspt_CorA/ZnTranspt_ZntB"/>
</dbReference>
<organism evidence="7 8">
    <name type="scientific">Aspergillus pseudoustus</name>
    <dbReference type="NCBI Taxonomy" id="1810923"/>
    <lineage>
        <taxon>Eukaryota</taxon>
        <taxon>Fungi</taxon>
        <taxon>Dikarya</taxon>
        <taxon>Ascomycota</taxon>
        <taxon>Pezizomycotina</taxon>
        <taxon>Eurotiomycetes</taxon>
        <taxon>Eurotiomycetidae</taxon>
        <taxon>Eurotiales</taxon>
        <taxon>Aspergillaceae</taxon>
        <taxon>Aspergillus</taxon>
        <taxon>Aspergillus subgen. Nidulantes</taxon>
    </lineage>
</organism>
<evidence type="ECO:0000313" key="8">
    <source>
        <dbReference type="Proteomes" id="UP001610446"/>
    </source>
</evidence>
<keyword evidence="8" id="KW-1185">Reference proteome</keyword>
<keyword evidence="3 6" id="KW-1133">Transmembrane helix</keyword>
<reference evidence="7 8" key="1">
    <citation type="submission" date="2024-07" db="EMBL/GenBank/DDBJ databases">
        <title>Section-level genome sequencing and comparative genomics of Aspergillus sections Usti and Cavernicolus.</title>
        <authorList>
            <consortium name="Lawrence Berkeley National Laboratory"/>
            <person name="Nybo J.L."/>
            <person name="Vesth T.C."/>
            <person name="Theobald S."/>
            <person name="Frisvad J.C."/>
            <person name="Larsen T.O."/>
            <person name="Kjaerboelling I."/>
            <person name="Rothschild-Mancinelli K."/>
            <person name="Lyhne E.K."/>
            <person name="Kogle M.E."/>
            <person name="Barry K."/>
            <person name="Clum A."/>
            <person name="Na H."/>
            <person name="Ledsgaard L."/>
            <person name="Lin J."/>
            <person name="Lipzen A."/>
            <person name="Kuo A."/>
            <person name="Riley R."/>
            <person name="Mondo S."/>
            <person name="Labutti K."/>
            <person name="Haridas S."/>
            <person name="Pangalinan J."/>
            <person name="Salamov A.A."/>
            <person name="Simmons B.A."/>
            <person name="Magnuson J.K."/>
            <person name="Chen J."/>
            <person name="Drula E."/>
            <person name="Henrissat B."/>
            <person name="Wiebenga A."/>
            <person name="Lubbers R.J."/>
            <person name="Gomes A.C."/>
            <person name="Makela M.R."/>
            <person name="Stajich J."/>
            <person name="Grigoriev I.V."/>
            <person name="Mortensen U.H."/>
            <person name="De Vries R.P."/>
            <person name="Baker S.E."/>
            <person name="Andersen M.R."/>
        </authorList>
    </citation>
    <scope>NUCLEOTIDE SEQUENCE [LARGE SCALE GENOMIC DNA]</scope>
    <source>
        <strain evidence="7 8">CBS 123904</strain>
    </source>
</reference>
<dbReference type="PANTHER" id="PTHR46494">
    <property type="entry name" value="CORA FAMILY METAL ION TRANSPORTER (EUROFUNG)"/>
    <property type="match status" value="1"/>
</dbReference>
<proteinExistence type="predicted"/>
<dbReference type="Gene3D" id="1.20.58.340">
    <property type="entry name" value="Magnesium transport protein CorA, transmembrane region"/>
    <property type="match status" value="1"/>
</dbReference>
<feature type="region of interest" description="Disordered" evidence="5">
    <location>
        <begin position="646"/>
        <end position="716"/>
    </location>
</feature>
<evidence type="ECO:0000256" key="5">
    <source>
        <dbReference type="SAM" id="MobiDB-lite"/>
    </source>
</evidence>
<dbReference type="EMBL" id="JBFXLU010000132">
    <property type="protein sequence ID" value="KAL2839484.1"/>
    <property type="molecule type" value="Genomic_DNA"/>
</dbReference>
<comment type="subcellular location">
    <subcellularLocation>
        <location evidence="1">Cell membrane</location>
        <topology evidence="1">Multi-pass membrane protein</topology>
    </subcellularLocation>
</comment>
<evidence type="ECO:0000313" key="7">
    <source>
        <dbReference type="EMBL" id="KAL2839484.1"/>
    </source>
</evidence>
<evidence type="ECO:0000256" key="3">
    <source>
        <dbReference type="ARBA" id="ARBA00022989"/>
    </source>
</evidence>
<feature type="compositionally biased region" description="Pro residues" evidence="5">
    <location>
        <begin position="660"/>
        <end position="675"/>
    </location>
</feature>
<comment type="caution">
    <text evidence="7">The sequence shown here is derived from an EMBL/GenBank/DDBJ whole genome shotgun (WGS) entry which is preliminary data.</text>
</comment>
<protein>
    <submittedName>
        <fullName evidence="7">Uncharacterized protein</fullName>
    </submittedName>
</protein>
<dbReference type="PANTHER" id="PTHR46494:SF1">
    <property type="entry name" value="CORA FAMILY METAL ION TRANSPORTER (EUROFUNG)"/>
    <property type="match status" value="1"/>
</dbReference>
<gene>
    <name evidence="7" type="ORF">BJY01DRAFT_219207</name>
</gene>
<sequence>MTTRDLLPRFLHRKDGSEIQLVIPGNDAPGTPRETLLSVQATTQDPSGEKEEEALRLLLGVNRLDAAKGKHDPPKHLRWMHIVNNGMEFSVFLRRALEAYGIDLQTQSTVSKFFDRFLALNEQSAFRGGRFRTVPASTKVQLPASKQGELKEEATVNFIAIPFFLLHEAQSPPKRPTASRAKVHWVQPLVQSGYHLDSSIAREHQQAIRRLYSHVKEILHIPQLWVLSIGDKFVATCSPTALCDGQSSSLITRTIGRDPFPPSIRVTTSSGLVFCLERAKCGVWFEFLYRVQSVMGGAGEAYIDTRNWVYKLETDGSLIDARRWRPLCQQHPENELLLILASPREQQHDTNTKPPEDHSFVPELRYPSDVSEVLTKLDQKKLAHRERRMHAGVENSDHGFRRRGHSDHPYRYIDPYYWPPDFVLEAARSQAKKEQGESVEAQAKADEPRQQKLPIFKWTLGKPTVDEAPDEPTPTQRMKSFLAYTHHDILFLSSLRLSRLYNTLPLATKSSVLKQIDTLRTKYHVNAYILDLILDFVRYTGDILDEFIDPIYDCIVKGKTWAAVSAVIEAFRFGLVESLLPFQIEILALPLEPALRQIQSIRDGLAGVAHPPIPRSLVEAFIQVVTLLVDLSAEASQLIDEIEHPPAEQAEEEQAGGTDPSPPPASDSAPPPNPPKARFDTSSNASARRPHRAYSPYSDHNRYDDYDDGPYSIEHREPTAPAFRPEVAIDQLFTQLSQAQDECCATYRSDEETPSAAGLSTIMALVLQSVLRGHSTCKEMPVLDLGEVYATYTTSLQLQARNRPSKNLLLDINLLREELETVTANIDLQLKLITDLRTDGQGYPPDDEDDMYLDETDFLNFEMLYSSTFGENVLIDPAARVVLQDIHTEMQERKEIFSELIKRVDILERQIVQRVDIIQEDHGKAILVFTIVSTIFLPLSFVSSYLGMNTADIRDMNLNQSLFWQVAVPVTVAVVTLVLVGAYNAGRILRFVSGGTL</sequence>
<dbReference type="InterPro" id="IPR045863">
    <property type="entry name" value="CorA_TM1_TM2"/>
</dbReference>
<evidence type="ECO:0000256" key="4">
    <source>
        <dbReference type="ARBA" id="ARBA00023136"/>
    </source>
</evidence>
<evidence type="ECO:0000256" key="1">
    <source>
        <dbReference type="ARBA" id="ARBA00004651"/>
    </source>
</evidence>
<keyword evidence="2 6" id="KW-0812">Transmembrane</keyword>
<keyword evidence="4 6" id="KW-0472">Membrane</keyword>
<dbReference type="SUPFAM" id="SSF144083">
    <property type="entry name" value="Magnesium transport protein CorA, transmembrane region"/>
    <property type="match status" value="1"/>
</dbReference>